<dbReference type="AlphaFoldDB" id="I3ZWR2"/>
<feature type="transmembrane region" description="Helical" evidence="1">
    <location>
        <begin position="382"/>
        <end position="403"/>
    </location>
</feature>
<name>I3ZWR2_THECF</name>
<organism evidence="2 3">
    <name type="scientific">Thermococcus cleftensis (strain DSM 27260 / KACC 17922 / CL1)</name>
    <dbReference type="NCBI Taxonomy" id="163003"/>
    <lineage>
        <taxon>Archaea</taxon>
        <taxon>Methanobacteriati</taxon>
        <taxon>Methanobacteriota</taxon>
        <taxon>Thermococci</taxon>
        <taxon>Thermococcales</taxon>
        <taxon>Thermococcaceae</taxon>
        <taxon>Thermococcus</taxon>
    </lineage>
</organism>
<feature type="transmembrane region" description="Helical" evidence="1">
    <location>
        <begin position="98"/>
        <end position="116"/>
    </location>
</feature>
<feature type="transmembrane region" description="Helical" evidence="1">
    <location>
        <begin position="353"/>
        <end position="370"/>
    </location>
</feature>
<keyword evidence="1" id="KW-0812">Transmembrane</keyword>
<dbReference type="KEGG" id="thm:CL1_1951"/>
<dbReference type="Proteomes" id="UP000006064">
    <property type="component" value="Chromosome"/>
</dbReference>
<dbReference type="HOGENOM" id="CLU_651551_0_0_2"/>
<dbReference type="EMBL" id="CP003651">
    <property type="protein sequence ID" value="AFL96146.1"/>
    <property type="molecule type" value="Genomic_DNA"/>
</dbReference>
<dbReference type="STRING" id="163003.CL1_1951"/>
<evidence type="ECO:0000313" key="2">
    <source>
        <dbReference type="EMBL" id="AFL96146.1"/>
    </source>
</evidence>
<feature type="transmembrane region" description="Helical" evidence="1">
    <location>
        <begin position="74"/>
        <end position="91"/>
    </location>
</feature>
<keyword evidence="3" id="KW-1185">Reference proteome</keyword>
<evidence type="ECO:0000313" key="3">
    <source>
        <dbReference type="Proteomes" id="UP000006064"/>
    </source>
</evidence>
<proteinExistence type="predicted"/>
<gene>
    <name evidence="2" type="ORF">CL1_1951</name>
</gene>
<protein>
    <submittedName>
        <fullName evidence="2">Uncharacterized protein</fullName>
    </submittedName>
</protein>
<feature type="transmembrane region" description="Helical" evidence="1">
    <location>
        <begin position="254"/>
        <end position="280"/>
    </location>
</feature>
<accession>I3ZWR2</accession>
<evidence type="ECO:0000256" key="1">
    <source>
        <dbReference type="SAM" id="Phobius"/>
    </source>
</evidence>
<feature type="transmembrane region" description="Helical" evidence="1">
    <location>
        <begin position="147"/>
        <end position="168"/>
    </location>
</feature>
<sequence length="404" mass="43501">MKSWELRRKVGFLVLALTSWAFLAQTDIENATFATTVAFILLLFAWTDYFSFVIYIAPAFGAIAGLFAGNFDGIYYGIPTGLAFVLFALLMSRNREKLATLVFLLTLPLAVVNAHLYPVSSAIVWTFIGLMVGLIENAVIEEMAGGDVLIIALYFMALGPLAFIPTALQTFTGRALFEKVFDDVSAYPVGPAMFVIALPLFLATPGLVENHYLPEWLFYAHFHGLQSPGWAFFVGLGAMFLSGYATSLGDDDPIAAIMGLTAGLVVGMVVLVGLVLLGMYVEGLGHEGLSTLLALGALALSLFAWLFSAVSLAPLHYEGKSSIPPHLWFWGLNAVALLLSVPLLPKLWRPGEGTFITALLVALFFLVALGEERKELGPLWTGLLALMALLAGLWTGLGVQSVLG</sequence>
<feature type="transmembrane region" description="Helical" evidence="1">
    <location>
        <begin position="229"/>
        <end position="248"/>
    </location>
</feature>
<feature type="transmembrane region" description="Helical" evidence="1">
    <location>
        <begin position="122"/>
        <end position="140"/>
    </location>
</feature>
<dbReference type="OrthoDB" id="102015at2157"/>
<feature type="transmembrane region" description="Helical" evidence="1">
    <location>
        <begin position="292"/>
        <end position="315"/>
    </location>
</feature>
<reference evidence="2 3" key="1">
    <citation type="journal article" date="2012" name="J. Bacteriol.">
        <title>Complete Genome Sequence of the Hyperthermophilic Archaeon Thermococcus sp. Strain CL1, Isolated from a Paralvinella sp. Polychaete Worm Collected from a Hydrothermal Vent.</title>
        <authorList>
            <person name="Jung J.H."/>
            <person name="Holden J.F."/>
            <person name="Seo D.H."/>
            <person name="Park K.H."/>
            <person name="Shin H."/>
            <person name="Ryu S."/>
            <person name="Lee J.H."/>
            <person name="Park C.S."/>
        </authorList>
    </citation>
    <scope>NUCLEOTIDE SEQUENCE [LARGE SCALE GENOMIC DNA]</scope>
    <source>
        <strain evidence="3">DSM 27260 / KACC 17922 / CL1</strain>
    </source>
</reference>
<keyword evidence="1" id="KW-0472">Membrane</keyword>
<feature type="transmembrane region" description="Helical" evidence="1">
    <location>
        <begin position="188"/>
        <end position="208"/>
    </location>
</feature>
<dbReference type="RefSeq" id="WP_014789776.1">
    <property type="nucleotide sequence ID" value="NC_018015.1"/>
</dbReference>
<dbReference type="GeneID" id="13037261"/>
<keyword evidence="1" id="KW-1133">Transmembrane helix</keyword>